<keyword evidence="3" id="KW-1185">Reference proteome</keyword>
<keyword evidence="1" id="KW-1133">Transmembrane helix</keyword>
<protein>
    <recommendedName>
        <fullName evidence="4">Chromo domain-containing protein</fullName>
    </recommendedName>
</protein>
<proteinExistence type="predicted"/>
<gene>
    <name evidence="2" type="ORF">V8G54_000664</name>
</gene>
<feature type="transmembrane region" description="Helical" evidence="1">
    <location>
        <begin position="34"/>
        <end position="51"/>
    </location>
</feature>
<keyword evidence="1" id="KW-0472">Membrane</keyword>
<dbReference type="Proteomes" id="UP001374535">
    <property type="component" value="Chromosome 1"/>
</dbReference>
<accession>A0AAQ3P6V6</accession>
<evidence type="ECO:0008006" key="4">
    <source>
        <dbReference type="Google" id="ProtNLM"/>
    </source>
</evidence>
<sequence length="132" mass="15112">MSTSYHPKTDGQNEVINYILDKYLRSFVHAQPCYLGLYISLVGLYICPIAYKLDFPPNSRIHPMFHYSFLKLHKRQLPSVSTELPPLTQDNKPIIEPLAILDTKMDVSTVPPTKLAVVQWKGLAPKDTTWEI</sequence>
<dbReference type="InterPro" id="IPR016197">
    <property type="entry name" value="Chromo-like_dom_sf"/>
</dbReference>
<organism evidence="2 3">
    <name type="scientific">Vigna mungo</name>
    <name type="common">Black gram</name>
    <name type="synonym">Phaseolus mungo</name>
    <dbReference type="NCBI Taxonomy" id="3915"/>
    <lineage>
        <taxon>Eukaryota</taxon>
        <taxon>Viridiplantae</taxon>
        <taxon>Streptophyta</taxon>
        <taxon>Embryophyta</taxon>
        <taxon>Tracheophyta</taxon>
        <taxon>Spermatophyta</taxon>
        <taxon>Magnoliopsida</taxon>
        <taxon>eudicotyledons</taxon>
        <taxon>Gunneridae</taxon>
        <taxon>Pentapetalae</taxon>
        <taxon>rosids</taxon>
        <taxon>fabids</taxon>
        <taxon>Fabales</taxon>
        <taxon>Fabaceae</taxon>
        <taxon>Papilionoideae</taxon>
        <taxon>50 kb inversion clade</taxon>
        <taxon>NPAAA clade</taxon>
        <taxon>indigoferoid/millettioid clade</taxon>
        <taxon>Phaseoleae</taxon>
        <taxon>Vigna</taxon>
    </lineage>
</organism>
<evidence type="ECO:0000313" key="3">
    <source>
        <dbReference type="Proteomes" id="UP001374535"/>
    </source>
</evidence>
<evidence type="ECO:0000313" key="2">
    <source>
        <dbReference type="EMBL" id="WVZ22120.1"/>
    </source>
</evidence>
<dbReference type="EMBL" id="CP144700">
    <property type="protein sequence ID" value="WVZ22120.1"/>
    <property type="molecule type" value="Genomic_DNA"/>
</dbReference>
<evidence type="ECO:0000256" key="1">
    <source>
        <dbReference type="SAM" id="Phobius"/>
    </source>
</evidence>
<reference evidence="2 3" key="1">
    <citation type="journal article" date="2023" name="Life. Sci Alliance">
        <title>Evolutionary insights into 3D genome organization and epigenetic landscape of Vigna mungo.</title>
        <authorList>
            <person name="Junaid A."/>
            <person name="Singh B."/>
            <person name="Bhatia S."/>
        </authorList>
    </citation>
    <scope>NUCLEOTIDE SEQUENCE [LARGE SCALE GENOMIC DNA]</scope>
    <source>
        <strain evidence="2">Urdbean</strain>
    </source>
</reference>
<dbReference type="SUPFAM" id="SSF54160">
    <property type="entry name" value="Chromo domain-like"/>
    <property type="match status" value="1"/>
</dbReference>
<keyword evidence="1" id="KW-0812">Transmembrane</keyword>
<dbReference type="AlphaFoldDB" id="A0AAQ3P6V6"/>
<name>A0AAQ3P6V6_VIGMU</name>